<name>A0A0V0HBH4_SOLCH</name>
<keyword evidence="1" id="KW-0472">Membrane</keyword>
<keyword evidence="1" id="KW-0812">Transmembrane</keyword>
<keyword evidence="1" id="KW-1133">Transmembrane helix</keyword>
<evidence type="ECO:0000256" key="1">
    <source>
        <dbReference type="SAM" id="Phobius"/>
    </source>
</evidence>
<dbReference type="AlphaFoldDB" id="A0A0V0HBH4"/>
<evidence type="ECO:0000313" key="2">
    <source>
        <dbReference type="EMBL" id="JAP17539.1"/>
    </source>
</evidence>
<sequence length="62" mass="6825">LKSMVLSNTNQNDLASGLNLLKAIFFLLLHLLPLLRELGKQIGTQVGQCTTSLDLFNKILNS</sequence>
<accession>A0A0V0HBH4</accession>
<organism evidence="2">
    <name type="scientific">Solanum chacoense</name>
    <name type="common">Chaco potato</name>
    <dbReference type="NCBI Taxonomy" id="4108"/>
    <lineage>
        <taxon>Eukaryota</taxon>
        <taxon>Viridiplantae</taxon>
        <taxon>Streptophyta</taxon>
        <taxon>Embryophyta</taxon>
        <taxon>Tracheophyta</taxon>
        <taxon>Spermatophyta</taxon>
        <taxon>Magnoliopsida</taxon>
        <taxon>eudicotyledons</taxon>
        <taxon>Gunneridae</taxon>
        <taxon>Pentapetalae</taxon>
        <taxon>asterids</taxon>
        <taxon>lamiids</taxon>
        <taxon>Solanales</taxon>
        <taxon>Solanaceae</taxon>
        <taxon>Solanoideae</taxon>
        <taxon>Solaneae</taxon>
        <taxon>Solanum</taxon>
    </lineage>
</organism>
<protein>
    <submittedName>
        <fullName evidence="2">Putative ovule protein</fullName>
    </submittedName>
</protein>
<feature type="non-terminal residue" evidence="2">
    <location>
        <position position="1"/>
    </location>
</feature>
<proteinExistence type="predicted"/>
<reference evidence="2" key="1">
    <citation type="submission" date="2015-12" db="EMBL/GenBank/DDBJ databases">
        <title>Gene expression during late stages of embryo sac development: a critical building block for successful pollen-pistil interactions.</title>
        <authorList>
            <person name="Liu Y."/>
            <person name="Joly V."/>
            <person name="Sabar M."/>
            <person name="Matton D.P."/>
        </authorList>
    </citation>
    <scope>NUCLEOTIDE SEQUENCE</scope>
</reference>
<feature type="transmembrane region" description="Helical" evidence="1">
    <location>
        <begin position="14"/>
        <end position="35"/>
    </location>
</feature>
<dbReference type="EMBL" id="GEDG01022400">
    <property type="protein sequence ID" value="JAP17539.1"/>
    <property type="molecule type" value="Transcribed_RNA"/>
</dbReference>